<reference evidence="3" key="1">
    <citation type="journal article" date="2019" name="Int. J. Syst. Evol. Microbiol.">
        <title>The Global Catalogue of Microorganisms (GCM) 10K type strain sequencing project: providing services to taxonomists for standard genome sequencing and annotation.</title>
        <authorList>
            <consortium name="The Broad Institute Genomics Platform"/>
            <consortium name="The Broad Institute Genome Sequencing Center for Infectious Disease"/>
            <person name="Wu L."/>
            <person name="Ma J."/>
        </authorList>
    </citation>
    <scope>NUCLEOTIDE SEQUENCE [LARGE SCALE GENOMIC DNA]</scope>
    <source>
        <strain evidence="3">CGMCC 1.13718</strain>
    </source>
</reference>
<keyword evidence="1" id="KW-1133">Transmembrane helix</keyword>
<accession>A0ABV9TFR9</accession>
<dbReference type="EMBL" id="JBHSJH010000003">
    <property type="protein sequence ID" value="MFC4893140.1"/>
    <property type="molecule type" value="Genomic_DNA"/>
</dbReference>
<proteinExistence type="predicted"/>
<evidence type="ECO:0000256" key="1">
    <source>
        <dbReference type="SAM" id="Phobius"/>
    </source>
</evidence>
<keyword evidence="1" id="KW-0812">Transmembrane</keyword>
<name>A0ABV9TFR9_9GAMM</name>
<gene>
    <name evidence="2" type="ORF">ACFPDQ_08775</name>
</gene>
<sequence length="139" mass="15687">MKLLTANKNRGMALIEALIASLILLFAFSAAIMIVGSILASMSIENKRDQIAGELDKRVNEYRLSGIFDLNKDGEVLFIKKNVTDQEIKKAEQLKDVKINNKQNYQIIRFYALDEVSGIKESITVVEQPKNNNKNEIKS</sequence>
<feature type="transmembrane region" description="Helical" evidence="1">
    <location>
        <begin position="12"/>
        <end position="40"/>
    </location>
</feature>
<keyword evidence="3" id="KW-1185">Reference proteome</keyword>
<evidence type="ECO:0000313" key="2">
    <source>
        <dbReference type="EMBL" id="MFC4893140.1"/>
    </source>
</evidence>
<keyword evidence="1" id="KW-0472">Membrane</keyword>
<comment type="caution">
    <text evidence="2">The sequence shown here is derived from an EMBL/GenBank/DDBJ whole genome shotgun (WGS) entry which is preliminary data.</text>
</comment>
<protein>
    <recommendedName>
        <fullName evidence="4">Prepilin-type N-terminal cleavage/methylation domain-containing protein</fullName>
    </recommendedName>
</protein>
<evidence type="ECO:0008006" key="4">
    <source>
        <dbReference type="Google" id="ProtNLM"/>
    </source>
</evidence>
<evidence type="ECO:0000313" key="3">
    <source>
        <dbReference type="Proteomes" id="UP001595926"/>
    </source>
</evidence>
<dbReference type="Proteomes" id="UP001595926">
    <property type="component" value="Unassembled WGS sequence"/>
</dbReference>
<organism evidence="2 3">
    <name type="scientific">Pseudofrancisella aestuarii</name>
    <dbReference type="NCBI Taxonomy" id="2670347"/>
    <lineage>
        <taxon>Bacteria</taxon>
        <taxon>Pseudomonadati</taxon>
        <taxon>Pseudomonadota</taxon>
        <taxon>Gammaproteobacteria</taxon>
        <taxon>Thiotrichales</taxon>
        <taxon>Francisellaceae</taxon>
        <taxon>Pseudofrancisella</taxon>
    </lineage>
</organism>
<dbReference type="RefSeq" id="WP_119330880.1">
    <property type="nucleotide sequence ID" value="NZ_JBHSJH010000003.1"/>
</dbReference>